<dbReference type="GO" id="GO:0009066">
    <property type="term" value="P:aspartate family amino acid metabolic process"/>
    <property type="evidence" value="ECO:0007669"/>
    <property type="project" value="UniProtKB-ARBA"/>
</dbReference>
<dbReference type="EC" id="3.5.1.1" evidence="1"/>
<accession>A0A9Q9RPS4</accession>
<comment type="caution">
    <text evidence="2">The sequence shown here is derived from an EMBL/GenBank/DDBJ whole genome shotgun (WGS) entry which is preliminary data.</text>
</comment>
<organism evidence="2 3">
    <name type="scientific">Fusarium fujikuroi</name>
    <name type="common">Bakanae and foot rot disease fungus</name>
    <name type="synonym">Gibberella fujikuroi</name>
    <dbReference type="NCBI Taxonomy" id="5127"/>
    <lineage>
        <taxon>Eukaryota</taxon>
        <taxon>Fungi</taxon>
        <taxon>Dikarya</taxon>
        <taxon>Ascomycota</taxon>
        <taxon>Pezizomycotina</taxon>
        <taxon>Sordariomycetes</taxon>
        <taxon>Hypocreomycetidae</taxon>
        <taxon>Hypocreales</taxon>
        <taxon>Nectriaceae</taxon>
        <taxon>Fusarium</taxon>
        <taxon>Fusarium fujikuroi species complex</taxon>
    </lineage>
</organism>
<dbReference type="InterPro" id="IPR036152">
    <property type="entry name" value="Asp/glu_Ase-like_sf"/>
</dbReference>
<gene>
    <name evidence="2" type="ORF">C2S_7383</name>
</gene>
<dbReference type="PIRSF" id="PIRSF001220">
    <property type="entry name" value="L-ASNase_gatD"/>
    <property type="match status" value="1"/>
</dbReference>
<dbReference type="Gene3D" id="3.40.50.40">
    <property type="match status" value="1"/>
</dbReference>
<dbReference type="Proteomes" id="UP000760494">
    <property type="component" value="Unassembled WGS sequence"/>
</dbReference>
<dbReference type="GO" id="GO:0004067">
    <property type="term" value="F:asparaginase activity"/>
    <property type="evidence" value="ECO:0007669"/>
    <property type="project" value="UniProtKB-EC"/>
</dbReference>
<dbReference type="EMBL" id="CABFJX010000246">
    <property type="protein sequence ID" value="VTT69200.1"/>
    <property type="molecule type" value="Genomic_DNA"/>
</dbReference>
<sequence length="66" mass="7113">RGLILETLGMDNIPGGAEGRLTQIIKAAVERGIVVINASQCVNGFEIHIDSSLRFIATPSQEFMLT</sequence>
<protein>
    <recommendedName>
        <fullName evidence="1">asparaginase</fullName>
        <ecNumber evidence="1">3.5.1.1</ecNumber>
    </recommendedName>
</protein>
<name>A0A9Q9RPS4_FUSFU</name>
<dbReference type="PIRSF" id="PIRSF500176">
    <property type="entry name" value="L_ASNase"/>
    <property type="match status" value="1"/>
</dbReference>
<proteinExistence type="predicted"/>
<dbReference type="InterPro" id="IPR006034">
    <property type="entry name" value="Asparaginase/glutaminase-like"/>
</dbReference>
<reference evidence="2" key="1">
    <citation type="submission" date="2019-05" db="EMBL/GenBank/DDBJ databases">
        <authorList>
            <person name="Piombo E."/>
        </authorList>
    </citation>
    <scope>NUCLEOTIDE SEQUENCE</scope>
    <source>
        <strain evidence="2">C2S</strain>
    </source>
</reference>
<dbReference type="InterPro" id="IPR027473">
    <property type="entry name" value="L-asparaginase_C"/>
</dbReference>
<dbReference type="AlphaFoldDB" id="A0A9Q9RPS4"/>
<evidence type="ECO:0000313" key="3">
    <source>
        <dbReference type="Proteomes" id="UP000760494"/>
    </source>
</evidence>
<evidence type="ECO:0000313" key="2">
    <source>
        <dbReference type="EMBL" id="VTT69200.1"/>
    </source>
</evidence>
<feature type="non-terminal residue" evidence="2">
    <location>
        <position position="1"/>
    </location>
</feature>
<dbReference type="SUPFAM" id="SSF53774">
    <property type="entry name" value="Glutaminase/Asparaginase"/>
    <property type="match status" value="1"/>
</dbReference>
<evidence type="ECO:0000256" key="1">
    <source>
        <dbReference type="ARBA" id="ARBA00012920"/>
    </source>
</evidence>